<dbReference type="RefSeq" id="WP_229745579.1">
    <property type="nucleotide sequence ID" value="NZ_BMFV01000018.1"/>
</dbReference>
<evidence type="ECO:0000313" key="2">
    <source>
        <dbReference type="Proteomes" id="UP000656813"/>
    </source>
</evidence>
<reference evidence="1" key="1">
    <citation type="journal article" date="2014" name="Int. J. Syst. Evol. Microbiol.">
        <title>Complete genome sequence of Corynebacterium casei LMG S-19264T (=DSM 44701T), isolated from a smear-ripened cheese.</title>
        <authorList>
            <consortium name="US DOE Joint Genome Institute (JGI-PGF)"/>
            <person name="Walter F."/>
            <person name="Albersmeier A."/>
            <person name="Kalinowski J."/>
            <person name="Ruckert C."/>
        </authorList>
    </citation>
    <scope>NUCLEOTIDE SEQUENCE</scope>
    <source>
        <strain evidence="1">CGMCC 1.12777</strain>
    </source>
</reference>
<keyword evidence="2" id="KW-1185">Reference proteome</keyword>
<dbReference type="Proteomes" id="UP000656813">
    <property type="component" value="Unassembled WGS sequence"/>
</dbReference>
<gene>
    <name evidence="1" type="ORF">GCM10007096_24910</name>
</gene>
<proteinExistence type="predicted"/>
<dbReference type="AlphaFoldDB" id="A0A8J2ZXH8"/>
<protein>
    <submittedName>
        <fullName evidence="1">Uncharacterized protein</fullName>
    </submittedName>
</protein>
<name>A0A8J2ZXH8_9BACL</name>
<organism evidence="1 2">
    <name type="scientific">Pullulanibacillus pueri</name>
    <dbReference type="NCBI Taxonomy" id="1437324"/>
    <lineage>
        <taxon>Bacteria</taxon>
        <taxon>Bacillati</taxon>
        <taxon>Bacillota</taxon>
        <taxon>Bacilli</taxon>
        <taxon>Bacillales</taxon>
        <taxon>Sporolactobacillaceae</taxon>
        <taxon>Pullulanibacillus</taxon>
    </lineage>
</organism>
<accession>A0A8J2ZXH8</accession>
<dbReference type="EMBL" id="BMFV01000018">
    <property type="protein sequence ID" value="GGH83656.1"/>
    <property type="molecule type" value="Genomic_DNA"/>
</dbReference>
<reference evidence="1" key="2">
    <citation type="submission" date="2020-09" db="EMBL/GenBank/DDBJ databases">
        <authorList>
            <person name="Sun Q."/>
            <person name="Zhou Y."/>
        </authorList>
    </citation>
    <scope>NUCLEOTIDE SEQUENCE</scope>
    <source>
        <strain evidence="1">CGMCC 1.12777</strain>
    </source>
</reference>
<evidence type="ECO:0000313" key="1">
    <source>
        <dbReference type="EMBL" id="GGH83656.1"/>
    </source>
</evidence>
<comment type="caution">
    <text evidence="1">The sequence shown here is derived from an EMBL/GenBank/DDBJ whole genome shotgun (WGS) entry which is preliminary data.</text>
</comment>
<sequence length="160" mass="18293">MLDNFFKVAADRLDDYLTGRLFVEEGQVFLGTDGEDIALDESYSIDIQVEDDKGTRYVPVTYKDVLERKTDAGWHLFAGLDARVKRVSDMTVGEMLGYTNRFKNIIASKASERVKTIRLAAMMTDLEFAYDIPMINKESFAKANPHVMRLYRTVSEARVF</sequence>